<organism evidence="1 2">
    <name type="scientific">Pseudodesulfovibrio methanolicus</name>
    <dbReference type="NCBI Taxonomy" id="3126690"/>
    <lineage>
        <taxon>Bacteria</taxon>
        <taxon>Pseudomonadati</taxon>
        <taxon>Thermodesulfobacteriota</taxon>
        <taxon>Desulfovibrionia</taxon>
        <taxon>Desulfovibrionales</taxon>
        <taxon>Desulfovibrionaceae</taxon>
    </lineage>
</organism>
<proteinExistence type="predicted"/>
<sequence length="246" mass="26898">MAITTHASCAIVGMTPEQASYLALQRARAAAIEQATGVHIVSSSLVTDGKLAADFIKSFSRGYVIKEKVRWLPLAQYQRTPDSPPVPEYGVQLAATVFVPDKQAPSLGLRASMNHTLFRSGELCTLTVSTRNPARIGVFNFTADGRVMMVFPSGNREVVTKGKGASISLPTAESGMELTMVTLPDHRQDAEGFFVAALPVAQKARWLEAFVPGRYMDVTEFFSQYARLSVYSEEVVLSYEVIAREK</sequence>
<keyword evidence="2" id="KW-1185">Reference proteome</keyword>
<evidence type="ECO:0008006" key="3">
    <source>
        <dbReference type="Google" id="ProtNLM"/>
    </source>
</evidence>
<gene>
    <name evidence="1" type="ORF">V8V93_03230</name>
</gene>
<dbReference type="EMBL" id="CP146609">
    <property type="protein sequence ID" value="WWX23221.1"/>
    <property type="molecule type" value="Genomic_DNA"/>
</dbReference>
<evidence type="ECO:0000313" key="2">
    <source>
        <dbReference type="Proteomes" id="UP001385389"/>
    </source>
</evidence>
<dbReference type="Proteomes" id="UP001385389">
    <property type="component" value="Chromosome"/>
</dbReference>
<evidence type="ECO:0000313" key="1">
    <source>
        <dbReference type="EMBL" id="WWX23221.1"/>
    </source>
</evidence>
<name>A0ABZ2J275_9BACT</name>
<accession>A0ABZ2J275</accession>
<protein>
    <recommendedName>
        <fullName evidence="3">DUF4384 domain-containing protein</fullName>
    </recommendedName>
</protein>
<reference evidence="1 2" key="1">
    <citation type="submission" date="2024-03" db="EMBL/GenBank/DDBJ databases">
        <title>Phenotype and Genome Characterization of a Sulfate-Reducing Bacterium Pseudodesulfovibrio sp. strain 5S69, isolated from Petroleum Reservoir in Tatarstan (Russia).</title>
        <authorList>
            <person name="Bidzhieva S.K."/>
            <person name="Kadnikov V."/>
            <person name="Tourova T.P."/>
            <person name="Samigullina S.R."/>
            <person name="Sokolova D.S."/>
            <person name="Poltaraus A.B."/>
            <person name="Avtukh A.N."/>
            <person name="Tereshina V.M."/>
            <person name="Mardanov A.V."/>
            <person name="Nazina T.N."/>
        </authorList>
    </citation>
    <scope>NUCLEOTIDE SEQUENCE [LARGE SCALE GENOMIC DNA]</scope>
    <source>
        <strain evidence="1 2">5S69</strain>
    </source>
</reference>
<dbReference type="RefSeq" id="WP_338668935.1">
    <property type="nucleotide sequence ID" value="NZ_CP146609.1"/>
</dbReference>